<dbReference type="AlphaFoldDB" id="A0A0V1KHI1"/>
<evidence type="ECO:0000313" key="1">
    <source>
        <dbReference type="EMBL" id="KRZ46625.1"/>
    </source>
</evidence>
<accession>A0A0V1KHI1</accession>
<protein>
    <submittedName>
        <fullName evidence="1">Uncharacterized protein</fullName>
    </submittedName>
</protein>
<proteinExistence type="predicted"/>
<keyword evidence="2" id="KW-1185">Reference proteome</keyword>
<comment type="caution">
    <text evidence="1">The sequence shown here is derived from an EMBL/GenBank/DDBJ whole genome shotgun (WGS) entry which is preliminary data.</text>
</comment>
<organism evidence="1 2">
    <name type="scientific">Trichinella nativa</name>
    <dbReference type="NCBI Taxonomy" id="6335"/>
    <lineage>
        <taxon>Eukaryota</taxon>
        <taxon>Metazoa</taxon>
        <taxon>Ecdysozoa</taxon>
        <taxon>Nematoda</taxon>
        <taxon>Enoplea</taxon>
        <taxon>Dorylaimia</taxon>
        <taxon>Trichinellida</taxon>
        <taxon>Trichinellidae</taxon>
        <taxon>Trichinella</taxon>
    </lineage>
</organism>
<reference evidence="1 2" key="1">
    <citation type="submission" date="2015-05" db="EMBL/GenBank/DDBJ databases">
        <title>Evolution of Trichinella species and genotypes.</title>
        <authorList>
            <person name="Korhonen P.K."/>
            <person name="Edoardo P."/>
            <person name="Giuseppe L.R."/>
            <person name="Gasser R.B."/>
        </authorList>
    </citation>
    <scope>NUCLEOTIDE SEQUENCE [LARGE SCALE GENOMIC DNA]</scope>
    <source>
        <strain evidence="1">ISS10</strain>
    </source>
</reference>
<evidence type="ECO:0000313" key="2">
    <source>
        <dbReference type="Proteomes" id="UP000054721"/>
    </source>
</evidence>
<dbReference type="EMBL" id="JYDW01002695">
    <property type="protein sequence ID" value="KRZ46625.1"/>
    <property type="molecule type" value="Genomic_DNA"/>
</dbReference>
<gene>
    <name evidence="1" type="ORF">T02_15153</name>
</gene>
<name>A0A0V1KHI1_9BILA</name>
<sequence>MALVLKCHSTAKPAMNQKVPYFHKEWNPMSEID</sequence>
<dbReference type="Proteomes" id="UP000054721">
    <property type="component" value="Unassembled WGS sequence"/>
</dbReference>